<dbReference type="Pfam" id="PF01027">
    <property type="entry name" value="Bax1-I"/>
    <property type="match status" value="1"/>
</dbReference>
<proteinExistence type="inferred from homology"/>
<comment type="similarity">
    <text evidence="5">Belongs to the BI1 family.</text>
</comment>
<dbReference type="FunCoup" id="H2ZLQ0">
    <property type="interactions" value="143"/>
</dbReference>
<keyword evidence="2 5" id="KW-0812">Transmembrane</keyword>
<protein>
    <recommendedName>
        <fullName evidence="8">Transmembrane BAX inhibitor motif-containing protein 4</fullName>
    </recommendedName>
</protein>
<dbReference type="InParanoid" id="H2ZLQ0"/>
<dbReference type="GO" id="GO:0043066">
    <property type="term" value="P:negative regulation of apoptotic process"/>
    <property type="evidence" value="ECO:0007669"/>
    <property type="project" value="TreeGrafter"/>
</dbReference>
<dbReference type="Ensembl" id="ENSCSAVT00000018717.1">
    <property type="protein sequence ID" value="ENSCSAVP00000018516.1"/>
    <property type="gene ID" value="ENSCSAVG00000010870.1"/>
</dbReference>
<keyword evidence="3 5" id="KW-1133">Transmembrane helix</keyword>
<reference evidence="6" key="2">
    <citation type="submission" date="2025-08" db="UniProtKB">
        <authorList>
            <consortium name="Ensembl"/>
        </authorList>
    </citation>
    <scope>IDENTIFICATION</scope>
</reference>
<dbReference type="PANTHER" id="PTHR23291">
    <property type="entry name" value="BAX INHIBITOR-RELATED"/>
    <property type="match status" value="1"/>
</dbReference>
<name>H2ZLQ0_CIOSA</name>
<dbReference type="STRING" id="51511.ENSCSAVP00000018516"/>
<feature type="transmembrane region" description="Helical" evidence="5">
    <location>
        <begin position="66"/>
        <end position="84"/>
    </location>
</feature>
<dbReference type="PANTHER" id="PTHR23291:SF50">
    <property type="entry name" value="PROTEIN LIFEGUARD 4"/>
    <property type="match status" value="1"/>
</dbReference>
<evidence type="ECO:0000313" key="7">
    <source>
        <dbReference type="Proteomes" id="UP000007875"/>
    </source>
</evidence>
<dbReference type="OMA" id="FGVMSLY"/>
<reference evidence="6" key="3">
    <citation type="submission" date="2025-09" db="UniProtKB">
        <authorList>
            <consortium name="Ensembl"/>
        </authorList>
    </citation>
    <scope>IDENTIFICATION</scope>
</reference>
<evidence type="ECO:0000256" key="3">
    <source>
        <dbReference type="ARBA" id="ARBA00022989"/>
    </source>
</evidence>
<evidence type="ECO:0000256" key="4">
    <source>
        <dbReference type="ARBA" id="ARBA00023136"/>
    </source>
</evidence>
<feature type="transmembrane region" description="Helical" evidence="5">
    <location>
        <begin position="144"/>
        <end position="167"/>
    </location>
</feature>
<organism evidence="6 7">
    <name type="scientific">Ciona savignyi</name>
    <name type="common">Pacific transparent sea squirt</name>
    <dbReference type="NCBI Taxonomy" id="51511"/>
    <lineage>
        <taxon>Eukaryota</taxon>
        <taxon>Metazoa</taxon>
        <taxon>Chordata</taxon>
        <taxon>Tunicata</taxon>
        <taxon>Ascidiacea</taxon>
        <taxon>Phlebobranchia</taxon>
        <taxon>Cionidae</taxon>
        <taxon>Ciona</taxon>
    </lineage>
</organism>
<keyword evidence="7" id="KW-1185">Reference proteome</keyword>
<dbReference type="AlphaFoldDB" id="H2ZLQ0"/>
<keyword evidence="4 5" id="KW-0472">Membrane</keyword>
<feature type="transmembrane region" description="Helical" evidence="5">
    <location>
        <begin position="33"/>
        <end position="54"/>
    </location>
</feature>
<comment type="subcellular location">
    <subcellularLocation>
        <location evidence="1">Membrane</location>
        <topology evidence="1">Multi-pass membrane protein</topology>
    </subcellularLocation>
</comment>
<feature type="transmembrane region" description="Helical" evidence="5">
    <location>
        <begin position="173"/>
        <end position="193"/>
    </location>
</feature>
<dbReference type="Proteomes" id="UP000007875">
    <property type="component" value="Unassembled WGS sequence"/>
</dbReference>
<dbReference type="HOGENOM" id="CLU_058671_0_0_1"/>
<evidence type="ECO:0000256" key="2">
    <source>
        <dbReference type="ARBA" id="ARBA00022692"/>
    </source>
</evidence>
<dbReference type="eggNOG" id="KOG2322">
    <property type="taxonomic scope" value="Eukaryota"/>
</dbReference>
<evidence type="ECO:0008006" key="8">
    <source>
        <dbReference type="Google" id="ProtNLM"/>
    </source>
</evidence>
<dbReference type="InterPro" id="IPR006214">
    <property type="entry name" value="Bax_inhibitor_1-related"/>
</dbReference>
<accession>H2ZLQ0</accession>
<sequence length="234" mass="26273">MSSPVDTLEDDFSYGTNVKQASIGVRMGFLRKVYMILTAQLLVTTLVCACFITIKPLKEFSQNNQFMLMICFIASLGVLVALHVKKHHHPVNMYLLAAFTLIESYTVGTIVTFYKVEIVLQAFILTVSVFMCLTSYTMQSKHDFSGWGAGLLSGIIILIGAGLMGAFFQNDTFELMCASAGALLFCFFIIFDTHMIMKRYSPEDYLIASISLYLDIINLFLETLKILSKLQRNN</sequence>
<evidence type="ECO:0000313" key="6">
    <source>
        <dbReference type="Ensembl" id="ENSCSAVP00000018516.1"/>
    </source>
</evidence>
<evidence type="ECO:0000256" key="5">
    <source>
        <dbReference type="RuleBase" id="RU004379"/>
    </source>
</evidence>
<dbReference type="GO" id="GO:0016020">
    <property type="term" value="C:membrane"/>
    <property type="evidence" value="ECO:0007669"/>
    <property type="project" value="UniProtKB-SubCell"/>
</dbReference>
<evidence type="ECO:0000256" key="1">
    <source>
        <dbReference type="ARBA" id="ARBA00004141"/>
    </source>
</evidence>
<feature type="transmembrane region" description="Helical" evidence="5">
    <location>
        <begin position="118"/>
        <end position="137"/>
    </location>
</feature>
<feature type="transmembrane region" description="Helical" evidence="5">
    <location>
        <begin position="91"/>
        <end position="112"/>
    </location>
</feature>
<dbReference type="GeneTree" id="ENSGT01050000244940"/>
<reference evidence="7" key="1">
    <citation type="submission" date="2003-08" db="EMBL/GenBank/DDBJ databases">
        <authorList>
            <person name="Birren B."/>
            <person name="Nusbaum C."/>
            <person name="Abebe A."/>
            <person name="Abouelleil A."/>
            <person name="Adekoya E."/>
            <person name="Ait-zahra M."/>
            <person name="Allen N."/>
            <person name="Allen T."/>
            <person name="An P."/>
            <person name="Anderson M."/>
            <person name="Anderson S."/>
            <person name="Arachchi H."/>
            <person name="Armbruster J."/>
            <person name="Bachantsang P."/>
            <person name="Baldwin J."/>
            <person name="Barry A."/>
            <person name="Bayul T."/>
            <person name="Blitshsteyn B."/>
            <person name="Bloom T."/>
            <person name="Blye J."/>
            <person name="Boguslavskiy L."/>
            <person name="Borowsky M."/>
            <person name="Boukhgalter B."/>
            <person name="Brunache A."/>
            <person name="Butler J."/>
            <person name="Calixte N."/>
            <person name="Calvo S."/>
            <person name="Camarata J."/>
            <person name="Campo K."/>
            <person name="Chang J."/>
            <person name="Cheshatsang Y."/>
            <person name="Citroen M."/>
            <person name="Collymore A."/>
            <person name="Considine T."/>
            <person name="Cook A."/>
            <person name="Cooke P."/>
            <person name="Corum B."/>
            <person name="Cuomo C."/>
            <person name="David R."/>
            <person name="Dawoe T."/>
            <person name="Degray S."/>
            <person name="Dodge S."/>
            <person name="Dooley K."/>
            <person name="Dorje P."/>
            <person name="Dorjee K."/>
            <person name="Dorris L."/>
            <person name="Duffey N."/>
            <person name="Dupes A."/>
            <person name="Elkins T."/>
            <person name="Engels R."/>
            <person name="Erickson J."/>
            <person name="Farina A."/>
            <person name="Faro S."/>
            <person name="Ferreira P."/>
            <person name="Fischer H."/>
            <person name="Fitzgerald M."/>
            <person name="Foley K."/>
            <person name="Gage D."/>
            <person name="Galagan J."/>
            <person name="Gearin G."/>
            <person name="Gnerre S."/>
            <person name="Gnirke A."/>
            <person name="Goyette A."/>
            <person name="Graham J."/>
            <person name="Grandbois E."/>
            <person name="Gyaltsen K."/>
            <person name="Hafez N."/>
            <person name="Hagopian D."/>
            <person name="Hagos B."/>
            <person name="Hall J."/>
            <person name="Hatcher B."/>
            <person name="Heller A."/>
            <person name="Higgins H."/>
            <person name="Honan T."/>
            <person name="Horn A."/>
            <person name="Houde N."/>
            <person name="Hughes L."/>
            <person name="Hulme W."/>
            <person name="Husby E."/>
            <person name="Iliev I."/>
            <person name="Jaffe D."/>
            <person name="Jones C."/>
            <person name="Kamal M."/>
            <person name="Kamat A."/>
            <person name="Kamvysselis M."/>
            <person name="Karlsson E."/>
            <person name="Kells C."/>
            <person name="Kieu A."/>
            <person name="Kisner P."/>
            <person name="Kodira C."/>
            <person name="Kulbokas E."/>
            <person name="Labutti K."/>
            <person name="Lama D."/>
            <person name="Landers T."/>
            <person name="Leger J."/>
            <person name="Levine S."/>
            <person name="Lewis D."/>
            <person name="Lewis T."/>
            <person name="Lindblad-toh K."/>
            <person name="Liu X."/>
            <person name="Lokyitsang T."/>
            <person name="Lokyitsang Y."/>
            <person name="Lucien O."/>
            <person name="Lui A."/>
            <person name="Ma L.J."/>
            <person name="Mabbitt R."/>
            <person name="Macdonald J."/>
            <person name="Maclean C."/>
            <person name="Major J."/>
            <person name="Manning J."/>
            <person name="Marabella R."/>
            <person name="Maru K."/>
            <person name="Matthews C."/>
            <person name="Mauceli E."/>
            <person name="Mccarthy M."/>
            <person name="Mcdonough S."/>
            <person name="Mcghee T."/>
            <person name="Meldrim J."/>
            <person name="Meneus L."/>
            <person name="Mesirov J."/>
            <person name="Mihalev A."/>
            <person name="Mihova T."/>
            <person name="Mikkelsen T."/>
            <person name="Mlenga V."/>
            <person name="Moru K."/>
            <person name="Mozes J."/>
            <person name="Mulrain L."/>
            <person name="Munson G."/>
            <person name="Naylor J."/>
            <person name="Newes C."/>
            <person name="Nguyen C."/>
            <person name="Nguyen N."/>
            <person name="Nguyen T."/>
            <person name="Nicol R."/>
            <person name="Nielsen C."/>
            <person name="Nizzari M."/>
            <person name="Norbu C."/>
            <person name="Norbu N."/>
            <person name="O'donnell P."/>
            <person name="Okoawo O."/>
            <person name="O'leary S."/>
            <person name="Omotosho B."/>
            <person name="O'neill K."/>
            <person name="Osman S."/>
            <person name="Parker S."/>
            <person name="Perrin D."/>
            <person name="Phunkhang P."/>
            <person name="Piqani B."/>
            <person name="Purcell S."/>
            <person name="Rachupka T."/>
            <person name="Ramasamy U."/>
            <person name="Rameau R."/>
            <person name="Ray V."/>
            <person name="Raymond C."/>
            <person name="Retta R."/>
            <person name="Richardson S."/>
            <person name="Rise C."/>
            <person name="Rodriguez J."/>
            <person name="Rogers J."/>
            <person name="Rogov P."/>
            <person name="Rutman M."/>
            <person name="Schupbach R."/>
            <person name="Seaman C."/>
            <person name="Settipalli S."/>
            <person name="Sharpe T."/>
            <person name="Sheridan J."/>
            <person name="Sherpa N."/>
            <person name="Shi J."/>
            <person name="Smirnov S."/>
            <person name="Smith C."/>
            <person name="Sougnez C."/>
            <person name="Spencer B."/>
            <person name="Stalker J."/>
            <person name="Stange-thomann N."/>
            <person name="Stavropoulos S."/>
            <person name="Stetson K."/>
            <person name="Stone C."/>
            <person name="Stone S."/>
            <person name="Stubbs M."/>
            <person name="Talamas J."/>
            <person name="Tchuinga P."/>
            <person name="Tenzing P."/>
            <person name="Tesfaye S."/>
            <person name="Theodore J."/>
            <person name="Thoulutsang Y."/>
            <person name="Topham K."/>
            <person name="Towey S."/>
            <person name="Tsamla T."/>
            <person name="Tsomo N."/>
            <person name="Vallee D."/>
            <person name="Vassiliev H."/>
            <person name="Venkataraman V."/>
            <person name="Vinson J."/>
            <person name="Vo A."/>
            <person name="Wade C."/>
            <person name="Wang S."/>
            <person name="Wangchuk T."/>
            <person name="Wangdi T."/>
            <person name="Whittaker C."/>
            <person name="Wilkinson J."/>
            <person name="Wu Y."/>
            <person name="Wyman D."/>
            <person name="Yadav S."/>
            <person name="Yang S."/>
            <person name="Yang X."/>
            <person name="Yeager S."/>
            <person name="Yee E."/>
            <person name="Young G."/>
            <person name="Zainoun J."/>
            <person name="Zembeck L."/>
            <person name="Zimmer A."/>
            <person name="Zody M."/>
            <person name="Lander E."/>
        </authorList>
    </citation>
    <scope>NUCLEOTIDE SEQUENCE [LARGE SCALE GENOMIC DNA]</scope>
</reference>